<evidence type="ECO:0000259" key="1">
    <source>
        <dbReference type="Pfam" id="PF01370"/>
    </source>
</evidence>
<dbReference type="SUPFAM" id="SSF51735">
    <property type="entry name" value="NAD(P)-binding Rossmann-fold domains"/>
    <property type="match status" value="1"/>
</dbReference>
<dbReference type="OrthoDB" id="9801056at2"/>
<dbReference type="AlphaFoldDB" id="A0A540VD68"/>
<dbReference type="InterPro" id="IPR001509">
    <property type="entry name" value="Epimerase_deHydtase"/>
</dbReference>
<accession>A0A540VD68</accession>
<reference evidence="2 3" key="1">
    <citation type="submission" date="2019-06" db="EMBL/GenBank/DDBJ databases">
        <title>Genome sequence of Litorilinea aerophila BAA-2444.</title>
        <authorList>
            <person name="Maclea K.S."/>
            <person name="Maurais E.G."/>
            <person name="Iannazzi L.C."/>
        </authorList>
    </citation>
    <scope>NUCLEOTIDE SEQUENCE [LARGE SCALE GENOMIC DNA]</scope>
    <source>
        <strain evidence="2 3">ATCC BAA-2444</strain>
    </source>
</reference>
<dbReference type="InterPro" id="IPR050177">
    <property type="entry name" value="Lipid_A_modif_metabolic_enz"/>
</dbReference>
<dbReference type="InParanoid" id="A0A540VD68"/>
<dbReference type="Proteomes" id="UP000317371">
    <property type="component" value="Unassembled WGS sequence"/>
</dbReference>
<dbReference type="Gene3D" id="3.40.50.720">
    <property type="entry name" value="NAD(P)-binding Rossmann-like Domain"/>
    <property type="match status" value="1"/>
</dbReference>
<dbReference type="Pfam" id="PF01370">
    <property type="entry name" value="Epimerase"/>
    <property type="match status" value="1"/>
</dbReference>
<evidence type="ECO:0000313" key="3">
    <source>
        <dbReference type="Proteomes" id="UP000317371"/>
    </source>
</evidence>
<dbReference type="PANTHER" id="PTHR43245">
    <property type="entry name" value="BIFUNCTIONAL POLYMYXIN RESISTANCE PROTEIN ARNA"/>
    <property type="match status" value="1"/>
</dbReference>
<proteinExistence type="predicted"/>
<dbReference type="InterPro" id="IPR036291">
    <property type="entry name" value="NAD(P)-bd_dom_sf"/>
</dbReference>
<comment type="caution">
    <text evidence="2">The sequence shown here is derived from an EMBL/GenBank/DDBJ whole genome shotgun (WGS) entry which is preliminary data.</text>
</comment>
<name>A0A540VD68_9CHLR</name>
<gene>
    <name evidence="2" type="ORF">FKZ61_16250</name>
</gene>
<organism evidence="2 3">
    <name type="scientific">Litorilinea aerophila</name>
    <dbReference type="NCBI Taxonomy" id="1204385"/>
    <lineage>
        <taxon>Bacteria</taxon>
        <taxon>Bacillati</taxon>
        <taxon>Chloroflexota</taxon>
        <taxon>Caldilineae</taxon>
        <taxon>Caldilineales</taxon>
        <taxon>Caldilineaceae</taxon>
        <taxon>Litorilinea</taxon>
    </lineage>
</organism>
<feature type="domain" description="NAD-dependent epimerase/dehydratase" evidence="1">
    <location>
        <begin position="3"/>
        <end position="211"/>
    </location>
</feature>
<dbReference type="EMBL" id="VIGC01000022">
    <property type="protein sequence ID" value="TQE94632.1"/>
    <property type="molecule type" value="Genomic_DNA"/>
</dbReference>
<dbReference type="PANTHER" id="PTHR43245:SF55">
    <property type="entry name" value="NAD(P)-BINDING DOMAIN-CONTAINING PROTEIN"/>
    <property type="match status" value="1"/>
</dbReference>
<protein>
    <submittedName>
        <fullName evidence="2">NAD(P)-dependent oxidoreductase</fullName>
    </submittedName>
</protein>
<keyword evidence="3" id="KW-1185">Reference proteome</keyword>
<evidence type="ECO:0000313" key="2">
    <source>
        <dbReference type="EMBL" id="TQE94632.1"/>
    </source>
</evidence>
<sequence>MNILVTGGSGRIGRYVLRELAAAGHHVTNVDLAPAPEEPGTFLRVDLTDAGEVYQALARAKAEAVVHLGAWANAGMVPDARTYGDNVRGTYHVFQACADLGIRRIVAASSAQVYGFAAAPPHYVPVDEEHPLRPVNSYALSKVVGEQVADYFVANFGLTILSFRFMGVRPPAQIGPEIEAMAADPASGSWLLWTRTDARDAALACRLALETPDVPSGPYNITGARVVLSVPSRELVARHFGDQTEIREGLDGHQSPLSCARAREAFGYRPRYLWSETLRHPETD</sequence>
<dbReference type="RefSeq" id="WP_141611203.1">
    <property type="nucleotide sequence ID" value="NZ_VIGC02000022.1"/>
</dbReference>